<evidence type="ECO:0000313" key="1">
    <source>
        <dbReference type="EMBL" id="SHH85241.1"/>
    </source>
</evidence>
<dbReference type="Proteomes" id="UP000184109">
    <property type="component" value="Unassembled WGS sequence"/>
</dbReference>
<protein>
    <submittedName>
        <fullName evidence="1">Protoporphyrinogen oxidase</fullName>
    </submittedName>
</protein>
<dbReference type="OrthoDB" id="9769600at2"/>
<evidence type="ECO:0000313" key="2">
    <source>
        <dbReference type="Proteomes" id="UP000184109"/>
    </source>
</evidence>
<dbReference type="GO" id="GO:0008767">
    <property type="term" value="F:UDP-galactopyranose mutase activity"/>
    <property type="evidence" value="ECO:0007669"/>
    <property type="project" value="TreeGrafter"/>
</dbReference>
<dbReference type="PANTHER" id="PTHR21197">
    <property type="entry name" value="UDP-GALACTOPYRANOSE MUTASE"/>
    <property type="match status" value="1"/>
</dbReference>
<proteinExistence type="predicted"/>
<reference evidence="2" key="1">
    <citation type="submission" date="2016-11" db="EMBL/GenBank/DDBJ databases">
        <authorList>
            <person name="Varghese N."/>
            <person name="Submissions S."/>
        </authorList>
    </citation>
    <scope>NUCLEOTIDE SEQUENCE [LARGE SCALE GENOMIC DNA]</scope>
    <source>
        <strain evidence="2">DSM 100572</strain>
    </source>
</reference>
<dbReference type="AlphaFoldDB" id="A0A1M5WCP2"/>
<dbReference type="Gene3D" id="3.50.50.60">
    <property type="entry name" value="FAD/NAD(P)-binding domain"/>
    <property type="match status" value="1"/>
</dbReference>
<dbReference type="EMBL" id="FQXQ01000005">
    <property type="protein sequence ID" value="SHH85241.1"/>
    <property type="molecule type" value="Genomic_DNA"/>
</dbReference>
<dbReference type="SUPFAM" id="SSF51971">
    <property type="entry name" value="Nucleotide-binding domain"/>
    <property type="match status" value="1"/>
</dbReference>
<gene>
    <name evidence="1" type="ORF">SAMN05444281_2312</name>
</gene>
<name>A0A1M5WCP2_9FLAO</name>
<dbReference type="STRING" id="1195760.SAMN05444281_2312"/>
<dbReference type="GO" id="GO:0005829">
    <property type="term" value="C:cytosol"/>
    <property type="evidence" value="ECO:0007669"/>
    <property type="project" value="TreeGrafter"/>
</dbReference>
<accession>A0A1M5WCP2</accession>
<sequence>MKKKIAIIGSGISGMTLAHHFKDKYEVELFEKESRPGGLIKCDVIDGNLYHMVGGHVFNSKRQDVLDWFWNFFDKEHEFTKSIRNAVAYMGKPIGYPIENHLYQMDNDITKEVINDLLDLSKSNEEPQNFEEFLKGKFGLTLYENYFKPYNEKIWKKDLSKVPLTWLEGKLPMPKIEEIFYNNIKKEKEMNMVHSSFFYPKNNGSQFLANRLSEGLKINLSTPVETLLKDKENNKWIVNADKEFDMVFFAGNIKSLTSMLKNDFIEDYKEKIQSLDFHGTTTVLCEIDPNDFSWIYMPNVKYDAHRIICTGNFSKNNNKEGIMSATVEFTDFVSEETIKEQLKDIPFTPKYISHKYTKYTYPIQDVTTRALISEIKELTEKEGLYLSGRFAEWEYYNMDAAMGAAMDLAKNF</sequence>
<dbReference type="InterPro" id="IPR036188">
    <property type="entry name" value="FAD/NAD-bd_sf"/>
</dbReference>
<dbReference type="RefSeq" id="WP_073121705.1">
    <property type="nucleotide sequence ID" value="NZ_BMEN01000006.1"/>
</dbReference>
<keyword evidence="2" id="KW-1185">Reference proteome</keyword>
<dbReference type="GO" id="GO:0050660">
    <property type="term" value="F:flavin adenine dinucleotide binding"/>
    <property type="evidence" value="ECO:0007669"/>
    <property type="project" value="TreeGrafter"/>
</dbReference>
<dbReference type="Pfam" id="PF13450">
    <property type="entry name" value="NAD_binding_8"/>
    <property type="match status" value="1"/>
</dbReference>
<organism evidence="1 2">
    <name type="scientific">Wenyingzhuangia marina</name>
    <dbReference type="NCBI Taxonomy" id="1195760"/>
    <lineage>
        <taxon>Bacteria</taxon>
        <taxon>Pseudomonadati</taxon>
        <taxon>Bacteroidota</taxon>
        <taxon>Flavobacteriia</taxon>
        <taxon>Flavobacteriales</taxon>
        <taxon>Flavobacteriaceae</taxon>
        <taxon>Wenyingzhuangia</taxon>
    </lineage>
</organism>
<dbReference type="PANTHER" id="PTHR21197:SF0">
    <property type="entry name" value="UDP-GALACTOPYRANOSE MUTASE"/>
    <property type="match status" value="1"/>
</dbReference>